<reference evidence="2 3" key="1">
    <citation type="submission" date="2009-08" db="EMBL/GenBank/DDBJ databases">
        <authorList>
            <person name="Muzny D."/>
            <person name="Qin X."/>
            <person name="Deng J."/>
            <person name="Jiang H."/>
            <person name="Liu Y."/>
            <person name="Qu J."/>
            <person name="Song X.-Z."/>
            <person name="Zhang L."/>
            <person name="Thornton R."/>
            <person name="Coyle M."/>
            <person name="Francisco L."/>
            <person name="Jackson L."/>
            <person name="Javaid M."/>
            <person name="Korchina V."/>
            <person name="Kovar C."/>
            <person name="Mata R."/>
            <person name="Mathew T."/>
            <person name="Ngo R."/>
            <person name="Nguyen L."/>
            <person name="Nguyen N."/>
            <person name="Okwuonu G."/>
            <person name="Ongeri F."/>
            <person name="Pham C."/>
            <person name="Simmons D."/>
            <person name="Wilczek-Boney K."/>
            <person name="Hale W."/>
            <person name="Jakkamsetti A."/>
            <person name="Pham P."/>
            <person name="Ruth R."/>
            <person name="San Lucas F."/>
            <person name="Warren J."/>
            <person name="Zhang J."/>
            <person name="Zhao Z."/>
            <person name="Zhou C."/>
            <person name="Zhu D."/>
            <person name="Lee S."/>
            <person name="Bess C."/>
            <person name="Blankenburg K."/>
            <person name="Forbes L."/>
            <person name="Fu Q."/>
            <person name="Gubbala S."/>
            <person name="Hirani K."/>
            <person name="Jayaseelan J.C."/>
            <person name="Lara F."/>
            <person name="Munidasa M."/>
            <person name="Palculict T."/>
            <person name="Patil S."/>
            <person name="Pu L.-L."/>
            <person name="Saada N."/>
            <person name="Tang L."/>
            <person name="Weissenberger G."/>
            <person name="Zhu Y."/>
            <person name="Hemphill L."/>
            <person name="Shang Y."/>
            <person name="Youmans B."/>
            <person name="Ayvaz T."/>
            <person name="Ross M."/>
            <person name="Santibanez J."/>
            <person name="Aqrawi P."/>
            <person name="Gross S."/>
            <person name="Joshi V."/>
            <person name="Fowler G."/>
            <person name="Nazareth L."/>
            <person name="Reid J."/>
            <person name="Worley K."/>
            <person name="Petrosino J."/>
            <person name="Highlander S."/>
            <person name="Gibbs R."/>
        </authorList>
    </citation>
    <scope>NUCLEOTIDE SEQUENCE [LARGE SCALE GENOMIC DNA]</scope>
    <source>
        <strain evidence="2 3">ATCC 49175</strain>
    </source>
</reference>
<comment type="caution">
    <text evidence="2">The sequence shown here is derived from an EMBL/GenBank/DDBJ whole genome shotgun (WGS) entry which is preliminary data.</text>
</comment>
<proteinExistence type="predicted"/>
<dbReference type="EMBL" id="ACKZ01000021">
    <property type="protein sequence ID" value="EEW36772.1"/>
    <property type="molecule type" value="Genomic_DNA"/>
</dbReference>
<dbReference type="Proteomes" id="UP000005926">
    <property type="component" value="Unassembled WGS sequence"/>
</dbReference>
<keyword evidence="3" id="KW-1185">Reference proteome</keyword>
<evidence type="ECO:0000313" key="3">
    <source>
        <dbReference type="Proteomes" id="UP000005926"/>
    </source>
</evidence>
<dbReference type="AlphaFoldDB" id="C8NHV9"/>
<dbReference type="HOGENOM" id="CLU_166738_0_0_9"/>
<accession>C8NHV9</accession>
<feature type="coiled-coil region" evidence="1">
    <location>
        <begin position="1"/>
        <end position="28"/>
    </location>
</feature>
<sequence>MKKMEQQKHQEQKTKEELKKQLIQLETTPLLEILKAKLGISGKFRDEYLKHLLKSVIDELCNQKGITLNPESYHHIDFIVDYAAFRYDNRDNNIIMPKHLQYRLNNLLLENLRGKDNVE</sequence>
<dbReference type="STRING" id="638301.HMPREF0444_1504"/>
<evidence type="ECO:0000256" key="1">
    <source>
        <dbReference type="SAM" id="Coils"/>
    </source>
</evidence>
<gene>
    <name evidence="2" type="ORF">HMPREF0444_1504</name>
</gene>
<organism evidence="2 3">
    <name type="scientific">Granulicatella adiacens ATCC 49175</name>
    <dbReference type="NCBI Taxonomy" id="638301"/>
    <lineage>
        <taxon>Bacteria</taxon>
        <taxon>Bacillati</taxon>
        <taxon>Bacillota</taxon>
        <taxon>Bacilli</taxon>
        <taxon>Lactobacillales</taxon>
        <taxon>Carnobacteriaceae</taxon>
        <taxon>Granulicatella</taxon>
    </lineage>
</organism>
<protein>
    <submittedName>
        <fullName evidence="2">Uncharacterized protein</fullName>
    </submittedName>
</protein>
<name>C8NHV9_9LACT</name>
<evidence type="ECO:0000313" key="2">
    <source>
        <dbReference type="EMBL" id="EEW36772.1"/>
    </source>
</evidence>
<keyword evidence="1" id="KW-0175">Coiled coil</keyword>
<dbReference type="eggNOG" id="ENOG50331B9">
    <property type="taxonomic scope" value="Bacteria"/>
</dbReference>